<accession>A0A448WFF8</accession>
<evidence type="ECO:0000313" key="2">
    <source>
        <dbReference type="Proteomes" id="UP000784294"/>
    </source>
</evidence>
<dbReference type="GO" id="GO:0070150">
    <property type="term" value="P:mitochondrial glycyl-tRNA aminoacylation"/>
    <property type="evidence" value="ECO:0007669"/>
    <property type="project" value="TreeGrafter"/>
</dbReference>
<dbReference type="Proteomes" id="UP000784294">
    <property type="component" value="Unassembled WGS sequence"/>
</dbReference>
<dbReference type="InterPro" id="IPR027031">
    <property type="entry name" value="Gly-tRNA_synthase/POLG2"/>
</dbReference>
<dbReference type="AlphaFoldDB" id="A0A448WFF8"/>
<name>A0A448WFF8_9PLAT</name>
<organism evidence="1 2">
    <name type="scientific">Protopolystoma xenopodis</name>
    <dbReference type="NCBI Taxonomy" id="117903"/>
    <lineage>
        <taxon>Eukaryota</taxon>
        <taxon>Metazoa</taxon>
        <taxon>Spiralia</taxon>
        <taxon>Lophotrochozoa</taxon>
        <taxon>Platyhelminthes</taxon>
        <taxon>Monogenea</taxon>
        <taxon>Polyopisthocotylea</taxon>
        <taxon>Polystomatidea</taxon>
        <taxon>Polystomatidae</taxon>
        <taxon>Protopolystoma</taxon>
    </lineage>
</organism>
<dbReference type="PANTHER" id="PTHR10745">
    <property type="entry name" value="GLYCYL-TRNA SYNTHETASE/DNA POLYMERASE SUBUNIT GAMMA-2"/>
    <property type="match status" value="1"/>
</dbReference>
<proteinExistence type="predicted"/>
<sequence length="62" mass="6899">MARSKIQEQVDCSILTPKPILQASGDVYRFTDFMVKDISSGKCFCADYLITAGALNLFCMRS</sequence>
<dbReference type="GO" id="GO:0004820">
    <property type="term" value="F:glycine-tRNA ligase activity"/>
    <property type="evidence" value="ECO:0007669"/>
    <property type="project" value="TreeGrafter"/>
</dbReference>
<dbReference type="GO" id="GO:0005739">
    <property type="term" value="C:mitochondrion"/>
    <property type="evidence" value="ECO:0007669"/>
    <property type="project" value="TreeGrafter"/>
</dbReference>
<dbReference type="EMBL" id="CAAALY010009073">
    <property type="protein sequence ID" value="VEL10462.1"/>
    <property type="molecule type" value="Genomic_DNA"/>
</dbReference>
<dbReference type="Gene3D" id="3.30.40.230">
    <property type="match status" value="1"/>
</dbReference>
<reference evidence="1" key="1">
    <citation type="submission" date="2018-11" db="EMBL/GenBank/DDBJ databases">
        <authorList>
            <consortium name="Pathogen Informatics"/>
        </authorList>
    </citation>
    <scope>NUCLEOTIDE SEQUENCE</scope>
</reference>
<dbReference type="SUPFAM" id="SSF55681">
    <property type="entry name" value="Class II aaRS and biotin synthetases"/>
    <property type="match status" value="1"/>
</dbReference>
<dbReference type="OrthoDB" id="57698at2759"/>
<protein>
    <submittedName>
        <fullName evidence="1">Uncharacterized protein</fullName>
    </submittedName>
</protein>
<keyword evidence="2" id="KW-1185">Reference proteome</keyword>
<dbReference type="Gene3D" id="3.30.930.10">
    <property type="entry name" value="Bira Bifunctional Protein, Domain 2"/>
    <property type="match status" value="1"/>
</dbReference>
<dbReference type="InterPro" id="IPR045864">
    <property type="entry name" value="aa-tRNA-synth_II/BPL/LPL"/>
</dbReference>
<comment type="caution">
    <text evidence="1">The sequence shown here is derived from an EMBL/GenBank/DDBJ whole genome shotgun (WGS) entry which is preliminary data.</text>
</comment>
<evidence type="ECO:0000313" key="1">
    <source>
        <dbReference type="EMBL" id="VEL10462.1"/>
    </source>
</evidence>
<gene>
    <name evidence="1" type="ORF">PXEA_LOCUS3902</name>
</gene>
<dbReference type="PANTHER" id="PTHR10745:SF0">
    <property type="entry name" value="GLYCINE--TRNA LIGASE"/>
    <property type="match status" value="1"/>
</dbReference>